<evidence type="ECO:0000313" key="8">
    <source>
        <dbReference type="EMBL" id="TCK22456.1"/>
    </source>
</evidence>
<evidence type="ECO:0000259" key="7">
    <source>
        <dbReference type="Pfam" id="PF21006"/>
    </source>
</evidence>
<evidence type="ECO:0000256" key="5">
    <source>
        <dbReference type="PIRNR" id="PIRNR001427"/>
    </source>
</evidence>
<keyword evidence="9" id="KW-1185">Reference proteome</keyword>
<dbReference type="InterPro" id="IPR024690">
    <property type="entry name" value="CN_hydtase_beta_dom_C"/>
</dbReference>
<keyword evidence="3 5" id="KW-0456">Lyase</keyword>
<comment type="function">
    <text evidence="1 5">NHase catalyzes the hydration of various nitrile compounds to the corresponding amides.</text>
</comment>
<dbReference type="Pfam" id="PF21006">
    <property type="entry name" value="NHase_beta_N"/>
    <property type="match status" value="1"/>
</dbReference>
<evidence type="ECO:0000259" key="6">
    <source>
        <dbReference type="Pfam" id="PF02211"/>
    </source>
</evidence>
<accession>A0A4V2PHX8</accession>
<dbReference type="InterPro" id="IPR008990">
    <property type="entry name" value="Elect_transpt_acc-like_dom_sf"/>
</dbReference>
<feature type="domain" description="Nitrile hydratase beta subunit" evidence="6">
    <location>
        <begin position="122"/>
        <end position="219"/>
    </location>
</feature>
<dbReference type="RefSeq" id="WP_132431334.1">
    <property type="nucleotide sequence ID" value="NZ_SMFZ01000002.1"/>
</dbReference>
<protein>
    <recommendedName>
        <fullName evidence="5">Nitrile hydratase subunit beta</fullName>
        <shortName evidence="5">NHase</shortName>
        <ecNumber evidence="5">4.2.1.84</ecNumber>
    </recommendedName>
</protein>
<dbReference type="NCBIfam" id="TIGR03888">
    <property type="entry name" value="nitrile_beta"/>
    <property type="match status" value="1"/>
</dbReference>
<reference evidence="8 9" key="1">
    <citation type="submission" date="2019-03" db="EMBL/GenBank/DDBJ databases">
        <title>Sequencing the genomes of 1000 actinobacteria strains.</title>
        <authorList>
            <person name="Klenk H.-P."/>
        </authorList>
    </citation>
    <scope>NUCLEOTIDE SEQUENCE [LARGE SCALE GENOMIC DNA]</scope>
    <source>
        <strain evidence="8 9">DSM 44969</strain>
    </source>
</reference>
<dbReference type="GO" id="GO:0018822">
    <property type="term" value="F:nitrile hydratase activity"/>
    <property type="evidence" value="ECO:0007669"/>
    <property type="project" value="UniProtKB-EC"/>
</dbReference>
<dbReference type="GO" id="GO:0046914">
    <property type="term" value="F:transition metal ion binding"/>
    <property type="evidence" value="ECO:0007669"/>
    <property type="project" value="InterPro"/>
</dbReference>
<dbReference type="EMBL" id="SMFZ01000002">
    <property type="protein sequence ID" value="TCK22456.1"/>
    <property type="molecule type" value="Genomic_DNA"/>
</dbReference>
<organism evidence="8 9">
    <name type="scientific">Pseudonocardia endophytica</name>
    <dbReference type="NCBI Taxonomy" id="401976"/>
    <lineage>
        <taxon>Bacteria</taxon>
        <taxon>Bacillati</taxon>
        <taxon>Actinomycetota</taxon>
        <taxon>Actinomycetes</taxon>
        <taxon>Pseudonocardiales</taxon>
        <taxon>Pseudonocardiaceae</taxon>
        <taxon>Pseudonocardia</taxon>
    </lineage>
</organism>
<dbReference type="AlphaFoldDB" id="A0A4V2PHX8"/>
<sequence length="220" mass="24213">MNGAHDLGGTMGFGPVVPEAQDAPHYRGDWERRTMALTLACAMLGRWSIDESRHVREDRPPALYLTSPYYRIWFDALEALLVGHGIVGDDEVEAGRSLRSGEAGIGPVSPDRVTTALRRGAPADREPPGPAAFEVGQAVRARNVHPTGHTRLPRYVRGRVGVVEIVHGAHVLPDRNAHRLGEDPEWLYTVRFDGHELWGADSDPTTEVSVDAWESYLEPA</sequence>
<evidence type="ECO:0000313" key="9">
    <source>
        <dbReference type="Proteomes" id="UP000295560"/>
    </source>
</evidence>
<dbReference type="InterPro" id="IPR003168">
    <property type="entry name" value="Nitrile_hydratase_bsu"/>
</dbReference>
<proteinExistence type="inferred from homology"/>
<evidence type="ECO:0000256" key="2">
    <source>
        <dbReference type="ARBA" id="ARBA00009098"/>
    </source>
</evidence>
<dbReference type="EC" id="4.2.1.84" evidence="5"/>
<comment type="similarity">
    <text evidence="2 5">Belongs to the nitrile hydratase subunit beta family.</text>
</comment>
<dbReference type="InterPro" id="IPR042262">
    <property type="entry name" value="CN_hydtase_beta_C"/>
</dbReference>
<evidence type="ECO:0000256" key="4">
    <source>
        <dbReference type="ARBA" id="ARBA00044877"/>
    </source>
</evidence>
<name>A0A4V2PHX8_PSEEN</name>
<evidence type="ECO:0000256" key="1">
    <source>
        <dbReference type="ARBA" id="ARBA00004042"/>
    </source>
</evidence>
<feature type="domain" description="Nitrile hydratase beta subunit-like N-terminal" evidence="7">
    <location>
        <begin position="1"/>
        <end position="99"/>
    </location>
</feature>
<comment type="catalytic activity">
    <reaction evidence="4 5">
        <text>an aliphatic primary amide = an aliphatic nitrile + H2O</text>
        <dbReference type="Rhea" id="RHEA:12673"/>
        <dbReference type="ChEBI" id="CHEBI:15377"/>
        <dbReference type="ChEBI" id="CHEBI:65285"/>
        <dbReference type="ChEBI" id="CHEBI:80291"/>
        <dbReference type="EC" id="4.2.1.84"/>
    </reaction>
</comment>
<dbReference type="Pfam" id="PF02211">
    <property type="entry name" value="NHase_beta_C"/>
    <property type="match status" value="1"/>
</dbReference>
<dbReference type="Gene3D" id="2.30.30.50">
    <property type="match status" value="1"/>
</dbReference>
<evidence type="ECO:0000256" key="3">
    <source>
        <dbReference type="ARBA" id="ARBA00023239"/>
    </source>
</evidence>
<comment type="caution">
    <text evidence="8">The sequence shown here is derived from an EMBL/GenBank/DDBJ whole genome shotgun (WGS) entry which is preliminary data.</text>
</comment>
<dbReference type="Proteomes" id="UP000295560">
    <property type="component" value="Unassembled WGS sequence"/>
</dbReference>
<gene>
    <name evidence="8" type="ORF">EV378_6460</name>
</gene>
<dbReference type="PIRSF" id="PIRSF001427">
    <property type="entry name" value="NHase_beta"/>
    <property type="match status" value="1"/>
</dbReference>
<dbReference type="Gene3D" id="1.10.472.20">
    <property type="entry name" value="Nitrile hydratase, beta subunit"/>
    <property type="match status" value="1"/>
</dbReference>
<dbReference type="InterPro" id="IPR049054">
    <property type="entry name" value="CN_hydtase_beta-like_N"/>
</dbReference>
<dbReference type="SUPFAM" id="SSF50090">
    <property type="entry name" value="Electron transport accessory proteins"/>
    <property type="match status" value="1"/>
</dbReference>
<dbReference type="OrthoDB" id="3478924at2"/>